<evidence type="ECO:0000313" key="4">
    <source>
        <dbReference type="Proteomes" id="UP000230605"/>
    </source>
</evidence>
<dbReference type="AlphaFoldDB" id="A0A2G5HEK5"/>
<organism evidence="3 4">
    <name type="scientific">Cercospora beticola</name>
    <name type="common">Sugarbeet leaf spot fungus</name>
    <dbReference type="NCBI Taxonomy" id="122368"/>
    <lineage>
        <taxon>Eukaryota</taxon>
        <taxon>Fungi</taxon>
        <taxon>Dikarya</taxon>
        <taxon>Ascomycota</taxon>
        <taxon>Pezizomycotina</taxon>
        <taxon>Dothideomycetes</taxon>
        <taxon>Dothideomycetidae</taxon>
        <taxon>Mycosphaerellales</taxon>
        <taxon>Mycosphaerellaceae</taxon>
        <taxon>Cercospora</taxon>
    </lineage>
</organism>
<evidence type="ECO:0000256" key="1">
    <source>
        <dbReference type="ARBA" id="ARBA00023242"/>
    </source>
</evidence>
<reference evidence="3 4" key="1">
    <citation type="submission" date="2015-10" db="EMBL/GenBank/DDBJ databases">
        <title>The cercosporin biosynthetic gene cluster was horizontally transferred to several fungal lineages and shown to be expanded in Cercospora beticola based on microsynteny with recipient genomes.</title>
        <authorList>
            <person name="De Jonge R."/>
            <person name="Ebert M.K."/>
            <person name="Suttle J.C."/>
            <person name="Jurick Ii W.M."/>
            <person name="Secor G.A."/>
            <person name="Thomma B.P."/>
            <person name="Van De Peer Y."/>
            <person name="Bolton M.D."/>
        </authorList>
    </citation>
    <scope>NUCLEOTIDE SEQUENCE [LARGE SCALE GENOMIC DNA]</scope>
    <source>
        <strain evidence="3 4">09-40</strain>
    </source>
</reference>
<accession>A0A2G5HEK5</accession>
<dbReference type="EMBL" id="LKMD01000107">
    <property type="protein sequence ID" value="PIA90986.1"/>
    <property type="molecule type" value="Genomic_DNA"/>
</dbReference>
<dbReference type="PANTHER" id="PTHR47256">
    <property type="entry name" value="ZN(II)2CYS6 TRANSCRIPTION FACTOR (EUROFUNG)-RELATED"/>
    <property type="match status" value="1"/>
</dbReference>
<dbReference type="Pfam" id="PF04082">
    <property type="entry name" value="Fungal_trans"/>
    <property type="match status" value="1"/>
</dbReference>
<dbReference type="InterPro" id="IPR053187">
    <property type="entry name" value="Notoamide_regulator"/>
</dbReference>
<keyword evidence="1" id="KW-0539">Nucleus</keyword>
<dbReference type="GO" id="GO:0003677">
    <property type="term" value="F:DNA binding"/>
    <property type="evidence" value="ECO:0007669"/>
    <property type="project" value="InterPro"/>
</dbReference>
<dbReference type="GO" id="GO:0006351">
    <property type="term" value="P:DNA-templated transcription"/>
    <property type="evidence" value="ECO:0007669"/>
    <property type="project" value="InterPro"/>
</dbReference>
<dbReference type="Proteomes" id="UP000230605">
    <property type="component" value="Chromosome 9"/>
</dbReference>
<dbReference type="CDD" id="cd12148">
    <property type="entry name" value="fungal_TF_MHR"/>
    <property type="match status" value="1"/>
</dbReference>
<dbReference type="PANTHER" id="PTHR47256:SF1">
    <property type="entry name" value="ZN(II)2CYS6 TRANSCRIPTION FACTOR (EUROFUNG)"/>
    <property type="match status" value="1"/>
</dbReference>
<sequence length="572" mass="63705">MNLRRLLEQSRANIDTNSRTLSSSSDASSRQFFDMLGEVVQPASLTHSASPSYHETVRATIPYTQSALEFELMCKHPNAYQILEPHGPSEAVANALLTFAESPFRSQLTIGEVSPPSRLRQKHALCDASLRDLQISYWTTVPVSNDTAASIISLYLENMHPVLGTFDADLFLGDLLAHKLRFCSPFLVNAVLYYGCHPYTVFDATAPSLAWQLYDEANKMWEADQSTDSLLHVAALANMAYAGSSNGHDKDGMKYLKLARKMADRLGLEDGDPDSAPHVSETNPLSDDTRSRAHIAWGYFCVTCGYAFYYQHPPTRATPSLFIPGSPGFKLPSYMGTTINHICKFWRLCREIVILYSGAPENTAERVPLAAMESKYQQLLALAEEFAVEPSQGTRVPHHIAIFHPESISAASLRQLKRLMIEMRLYYSQAIYNIYWHPSLLFIANAVLANSANDPEWQFYFMACLYGYGVLSTAYPVASLCFKGLLALAVESGKMPASRARFLAQELSRHGEQHDPTKSYSGIQMNLDVGELKERPGTVEELASRLESTVLAETDDAEVEDDALFDELINFS</sequence>
<evidence type="ECO:0000259" key="2">
    <source>
        <dbReference type="Pfam" id="PF04082"/>
    </source>
</evidence>
<name>A0A2G5HEK5_CERBT</name>
<dbReference type="GO" id="GO:0008270">
    <property type="term" value="F:zinc ion binding"/>
    <property type="evidence" value="ECO:0007669"/>
    <property type="project" value="InterPro"/>
</dbReference>
<dbReference type="InterPro" id="IPR007219">
    <property type="entry name" value="XnlR_reg_dom"/>
</dbReference>
<protein>
    <recommendedName>
        <fullName evidence="2">Xylanolytic transcriptional activator regulatory domain-containing protein</fullName>
    </recommendedName>
</protein>
<evidence type="ECO:0000313" key="3">
    <source>
        <dbReference type="EMBL" id="PIA90986.1"/>
    </source>
</evidence>
<comment type="caution">
    <text evidence="3">The sequence shown here is derived from an EMBL/GenBank/DDBJ whole genome shotgun (WGS) entry which is preliminary data.</text>
</comment>
<gene>
    <name evidence="3" type="ORF">CB0940_10893</name>
</gene>
<dbReference type="OrthoDB" id="10261408at2759"/>
<proteinExistence type="predicted"/>
<feature type="domain" description="Xylanolytic transcriptional activator regulatory" evidence="2">
    <location>
        <begin position="152"/>
        <end position="315"/>
    </location>
</feature>